<evidence type="ECO:0000259" key="16">
    <source>
        <dbReference type="Pfam" id="PF05193"/>
    </source>
</evidence>
<dbReference type="PANTHER" id="PTHR43690:SF18">
    <property type="entry name" value="INSULIN-DEGRADING ENZYME-RELATED"/>
    <property type="match status" value="1"/>
</dbReference>
<dbReference type="GO" id="GO:0006508">
    <property type="term" value="P:proteolysis"/>
    <property type="evidence" value="ECO:0007669"/>
    <property type="project" value="UniProtKB-KW"/>
</dbReference>
<keyword evidence="20" id="KW-1185">Reference proteome</keyword>
<accession>A0A1E7Q6X3</accession>
<dbReference type="FunFam" id="3.30.830.10:FF:000012">
    <property type="entry name" value="Protease 3"/>
    <property type="match status" value="1"/>
</dbReference>
<feature type="domain" description="Peptidase M16 N-terminal" evidence="15">
    <location>
        <begin position="27"/>
        <end position="157"/>
    </location>
</feature>
<dbReference type="InterPro" id="IPR011249">
    <property type="entry name" value="Metalloenz_LuxS/M16"/>
</dbReference>
<dbReference type="EMBL" id="MKEK01000001">
    <property type="protein sequence ID" value="OEY69935.1"/>
    <property type="molecule type" value="Genomic_DNA"/>
</dbReference>
<name>A0A1E7Q6X3_9GAMM</name>
<evidence type="ECO:0000313" key="19">
    <source>
        <dbReference type="EMBL" id="OEY69935.1"/>
    </source>
</evidence>
<dbReference type="SUPFAM" id="SSF63411">
    <property type="entry name" value="LuxS/MPP-like metallohydrolase"/>
    <property type="match status" value="4"/>
</dbReference>
<dbReference type="InterPro" id="IPR054734">
    <property type="entry name" value="PqqF-like_C_4"/>
</dbReference>
<evidence type="ECO:0000256" key="11">
    <source>
        <dbReference type="ARBA" id="ARBA00029597"/>
    </source>
</evidence>
<evidence type="ECO:0000256" key="12">
    <source>
        <dbReference type="ARBA" id="ARBA00031184"/>
    </source>
</evidence>
<dbReference type="OrthoDB" id="9811314at2"/>
<dbReference type="STRING" id="1628148.BI198_10440"/>
<evidence type="ECO:0000256" key="13">
    <source>
        <dbReference type="ARBA" id="ARBA00033450"/>
    </source>
</evidence>
<organism evidence="19 20">
    <name type="scientific">Rheinheimera salexigens</name>
    <dbReference type="NCBI Taxonomy" id="1628148"/>
    <lineage>
        <taxon>Bacteria</taxon>
        <taxon>Pseudomonadati</taxon>
        <taxon>Pseudomonadota</taxon>
        <taxon>Gammaproteobacteria</taxon>
        <taxon>Chromatiales</taxon>
        <taxon>Chromatiaceae</taxon>
        <taxon>Rheinheimera</taxon>
    </lineage>
</organism>
<dbReference type="Pfam" id="PF16187">
    <property type="entry name" value="Peptidase_M16_M"/>
    <property type="match status" value="1"/>
</dbReference>
<evidence type="ECO:0000256" key="3">
    <source>
        <dbReference type="ARBA" id="ARBA00007261"/>
    </source>
</evidence>
<dbReference type="GO" id="GO:0005737">
    <property type="term" value="C:cytoplasm"/>
    <property type="evidence" value="ECO:0007669"/>
    <property type="project" value="UniProtKB-ARBA"/>
</dbReference>
<dbReference type="InterPro" id="IPR001431">
    <property type="entry name" value="Pept_M16_Zn_BS"/>
</dbReference>
<comment type="caution">
    <text evidence="19">The sequence shown here is derived from an EMBL/GenBank/DDBJ whole genome shotgun (WGS) entry which is preliminary data.</text>
</comment>
<keyword evidence="6" id="KW-0645">Protease</keyword>
<evidence type="ECO:0000256" key="14">
    <source>
        <dbReference type="RuleBase" id="RU004447"/>
    </source>
</evidence>
<comment type="cofactor">
    <cofactor evidence="1">
        <name>Zn(2+)</name>
        <dbReference type="ChEBI" id="CHEBI:29105"/>
    </cofactor>
</comment>
<evidence type="ECO:0000256" key="10">
    <source>
        <dbReference type="ARBA" id="ARBA00023049"/>
    </source>
</evidence>
<evidence type="ECO:0000256" key="2">
    <source>
        <dbReference type="ARBA" id="ARBA00002184"/>
    </source>
</evidence>
<evidence type="ECO:0000256" key="4">
    <source>
        <dbReference type="ARBA" id="ARBA00012449"/>
    </source>
</evidence>
<feature type="domain" description="Coenzyme PQQ synthesis protein F-like C-terminal lobe" evidence="18">
    <location>
        <begin position="750"/>
        <end position="849"/>
    </location>
</feature>
<dbReference type="PANTHER" id="PTHR43690">
    <property type="entry name" value="NARDILYSIN"/>
    <property type="match status" value="1"/>
</dbReference>
<keyword evidence="7" id="KW-0479">Metal-binding</keyword>
<dbReference type="RefSeq" id="WP_070049504.1">
    <property type="nucleotide sequence ID" value="NZ_CBCSDO010000007.1"/>
</dbReference>
<evidence type="ECO:0000256" key="5">
    <source>
        <dbReference type="ARBA" id="ARBA00017565"/>
    </source>
</evidence>
<dbReference type="PROSITE" id="PS00143">
    <property type="entry name" value="INSULINASE"/>
    <property type="match status" value="1"/>
</dbReference>
<feature type="domain" description="Peptidase M16 middle/third" evidence="17">
    <location>
        <begin position="373"/>
        <end position="647"/>
    </location>
</feature>
<comment type="similarity">
    <text evidence="3 14">Belongs to the peptidase M16 family.</text>
</comment>
<dbReference type="Pfam" id="PF05193">
    <property type="entry name" value="Peptidase_M16_C"/>
    <property type="match status" value="1"/>
</dbReference>
<evidence type="ECO:0000256" key="1">
    <source>
        <dbReference type="ARBA" id="ARBA00001947"/>
    </source>
</evidence>
<gene>
    <name evidence="19" type="ORF">BI198_10440</name>
</gene>
<evidence type="ECO:0000313" key="20">
    <source>
        <dbReference type="Proteomes" id="UP000242258"/>
    </source>
</evidence>
<evidence type="ECO:0000259" key="18">
    <source>
        <dbReference type="Pfam" id="PF22456"/>
    </source>
</evidence>
<dbReference type="FunFam" id="3.30.830.10:FF:000005">
    <property type="entry name" value="nardilysin isoform X1"/>
    <property type="match status" value="1"/>
</dbReference>
<protein>
    <recommendedName>
        <fullName evidence="5">Protease 3</fullName>
        <ecNumber evidence="4">3.4.24.55</ecNumber>
    </recommendedName>
    <alternativeName>
        <fullName evidence="13">Pitrilysin</fullName>
    </alternativeName>
    <alternativeName>
        <fullName evidence="12">Protease III</fullName>
    </alternativeName>
    <alternativeName>
        <fullName evidence="11">Protease pi</fullName>
    </alternativeName>
</protein>
<dbReference type="Proteomes" id="UP000242258">
    <property type="component" value="Unassembled WGS sequence"/>
</dbReference>
<reference evidence="20" key="1">
    <citation type="submission" date="2016-09" db="EMBL/GenBank/DDBJ databases">
        <authorList>
            <person name="Wan X."/>
            <person name="Hou S."/>
        </authorList>
    </citation>
    <scope>NUCLEOTIDE SEQUENCE [LARGE SCALE GENOMIC DNA]</scope>
    <source>
        <strain evidence="20">KH87</strain>
    </source>
</reference>
<feature type="domain" description="Peptidase M16 C-terminal" evidence="16">
    <location>
        <begin position="187"/>
        <end position="366"/>
    </location>
</feature>
<evidence type="ECO:0000259" key="15">
    <source>
        <dbReference type="Pfam" id="PF00675"/>
    </source>
</evidence>
<dbReference type="InterPro" id="IPR050626">
    <property type="entry name" value="Peptidase_M16"/>
</dbReference>
<keyword evidence="10" id="KW-0482">Metalloprotease</keyword>
<dbReference type="Pfam" id="PF22456">
    <property type="entry name" value="PqqF-like_C_4"/>
    <property type="match status" value="1"/>
</dbReference>
<keyword evidence="8" id="KW-0378">Hydrolase</keyword>
<dbReference type="InterPro" id="IPR011765">
    <property type="entry name" value="Pept_M16_N"/>
</dbReference>
<evidence type="ECO:0000256" key="7">
    <source>
        <dbReference type="ARBA" id="ARBA00022723"/>
    </source>
</evidence>
<dbReference type="Pfam" id="PF00675">
    <property type="entry name" value="Peptidase_M16"/>
    <property type="match status" value="1"/>
</dbReference>
<proteinExistence type="inferred from homology"/>
<dbReference type="GO" id="GO:0004222">
    <property type="term" value="F:metalloendopeptidase activity"/>
    <property type="evidence" value="ECO:0007669"/>
    <property type="project" value="UniProtKB-EC"/>
</dbReference>
<dbReference type="GO" id="GO:0046872">
    <property type="term" value="F:metal ion binding"/>
    <property type="evidence" value="ECO:0007669"/>
    <property type="project" value="UniProtKB-KW"/>
</dbReference>
<sequence length="931" mass="105932">MENKQLLQSINDHRSYQHFVLENGLAVLLVQQADAHKSAAALTVNVGHFDDPSERQGLAHFLEHMLFLGSKNYPEAGEYQQFISRHGGSHNAWTGTEHSSFFFDINNDFFEQTLARFADMFSQPLFSSEYIEKERHAIEAEFSLKLKDDGRRIYQVHKETVNPEHPFSKFSVGSLTTLADLPNDSLRQALMRFFQQQYSAKRMTLALVSPLPLDEQRHYVEQYFSAIANQPQAKPALTTTLYLPEQQGIQLNIRPHKNSQKLVVSFALPDIQSWYKHKVISFLAHLIGDEAEGSLLSYLKQRSWVNQLSAGGGIDGSNYKDFTIAFELTEQGLTQRDAIVSSLFSYLALLKVKPFPVTLFNEKQKLLEWAYLYQEPSDELDTANHLSINMQHYPVADIIYGDYRMEAPSDALYQHILQFFCSSNMRLMLITPQVAVNKQARWYHTPYSVESIDSALLQQFDNAALIPELYLPGANPYLSDNLILLPKNAHMPIPKRLHHSEAISVWYKADTEFNSPKGHIFVQLSLANSQNGCAQLAAIRLWVELFQDNINQQLYPATAIDLIYNVHVHRQGISIHTSGLAANQLLLLTNILDKMSELQFSEQRFLEIKRHLTRHWRNSSKNKPVPQLFSQLSAILQPLNPEIIQLADALETLTFTDFIQFHQQLFNQVHIESLMIGNWSLDQANELTSELKQWQLNLHNAAPALPNPTYKVQGQGPVWLQVETEHNDHALVIYLPAQETTADSMALFMLANHVLSAEYFHQLRTEQQLGYLVGTGYAPINTLPGIAFYVQSPNADCALLYQATVVFFRSFLTETEQLTAADFAEMKQGLQAQLTQGDSSLGARAKRFWLALGQHDYNFNLTHCIVQALDELSLNEFIQFLHQLLLPEYDAIFLATDPKPAIDHIQASTAAELKQRLQQTEIAFDSFAKLG</sequence>
<keyword evidence="9" id="KW-0862">Zinc</keyword>
<evidence type="ECO:0000256" key="6">
    <source>
        <dbReference type="ARBA" id="ARBA00022670"/>
    </source>
</evidence>
<evidence type="ECO:0000256" key="8">
    <source>
        <dbReference type="ARBA" id="ARBA00022801"/>
    </source>
</evidence>
<dbReference type="InterPro" id="IPR032632">
    <property type="entry name" value="Peptidase_M16_M"/>
</dbReference>
<dbReference type="InterPro" id="IPR007863">
    <property type="entry name" value="Peptidase_M16_C"/>
</dbReference>
<comment type="function">
    <text evidence="2">Endopeptidase that degrades small peptides of less than 7 kDa, such as glucagon and insulin.</text>
</comment>
<dbReference type="AlphaFoldDB" id="A0A1E7Q6X3"/>
<dbReference type="EC" id="3.4.24.55" evidence="4"/>
<dbReference type="Gene3D" id="3.30.830.10">
    <property type="entry name" value="Metalloenzyme, LuxS/M16 peptidase-like"/>
    <property type="match status" value="4"/>
</dbReference>
<evidence type="ECO:0000259" key="17">
    <source>
        <dbReference type="Pfam" id="PF16187"/>
    </source>
</evidence>
<evidence type="ECO:0000256" key="9">
    <source>
        <dbReference type="ARBA" id="ARBA00022833"/>
    </source>
</evidence>